<dbReference type="EMBL" id="GBXM01031619">
    <property type="protein sequence ID" value="JAH76958.1"/>
    <property type="molecule type" value="Transcribed_RNA"/>
</dbReference>
<reference evidence="1" key="1">
    <citation type="submission" date="2014-11" db="EMBL/GenBank/DDBJ databases">
        <authorList>
            <person name="Amaro Gonzalez C."/>
        </authorList>
    </citation>
    <scope>NUCLEOTIDE SEQUENCE</scope>
</reference>
<protein>
    <submittedName>
        <fullName evidence="1">Uncharacterized protein</fullName>
    </submittedName>
</protein>
<accession>A0A0E9VIA4</accession>
<organism evidence="1">
    <name type="scientific">Anguilla anguilla</name>
    <name type="common">European freshwater eel</name>
    <name type="synonym">Muraena anguilla</name>
    <dbReference type="NCBI Taxonomy" id="7936"/>
    <lineage>
        <taxon>Eukaryota</taxon>
        <taxon>Metazoa</taxon>
        <taxon>Chordata</taxon>
        <taxon>Craniata</taxon>
        <taxon>Vertebrata</taxon>
        <taxon>Euteleostomi</taxon>
        <taxon>Actinopterygii</taxon>
        <taxon>Neopterygii</taxon>
        <taxon>Teleostei</taxon>
        <taxon>Anguilliformes</taxon>
        <taxon>Anguillidae</taxon>
        <taxon>Anguilla</taxon>
    </lineage>
</organism>
<name>A0A0E9VIA4_ANGAN</name>
<evidence type="ECO:0000313" key="1">
    <source>
        <dbReference type="EMBL" id="JAH76958.1"/>
    </source>
</evidence>
<dbReference type="AlphaFoldDB" id="A0A0E9VIA4"/>
<reference evidence="1" key="2">
    <citation type="journal article" date="2015" name="Fish Shellfish Immunol.">
        <title>Early steps in the European eel (Anguilla anguilla)-Vibrio vulnificus interaction in the gills: Role of the RtxA13 toxin.</title>
        <authorList>
            <person name="Callol A."/>
            <person name="Pajuelo D."/>
            <person name="Ebbesson L."/>
            <person name="Teles M."/>
            <person name="MacKenzie S."/>
            <person name="Amaro C."/>
        </authorList>
    </citation>
    <scope>NUCLEOTIDE SEQUENCE</scope>
</reference>
<proteinExistence type="predicted"/>
<sequence>METTIVRGKLTEGNLKPLTPMWFKTVSYHASLTL</sequence>